<evidence type="ECO:0000313" key="2">
    <source>
        <dbReference type="EMBL" id="SVC49750.1"/>
    </source>
</evidence>
<dbReference type="EMBL" id="UINC01094481">
    <property type="protein sequence ID" value="SVC49750.1"/>
    <property type="molecule type" value="Genomic_DNA"/>
</dbReference>
<keyword evidence="1" id="KW-1133">Transmembrane helix</keyword>
<dbReference type="AlphaFoldDB" id="A0A382MM98"/>
<sequence length="206" mass="23972">MKQKHFIDSHKGATAPAVLLLIWYFGQWENTTAWIYLAIHGTYGIMWVLKSAIFPDKTWEAKCSIWYGLYIWGGLSMYWISPWIIMSTPVENSPMFLGIIVAIFAMGVFFHYAADMQKHAHLKLSPGNLITDGLMARCRNTNYFGELLIYLSFALLSRHWVPLAVLAAFMAVIWFPNMRRKDKSLSRYPEYAEYKKRSSLLIPFIW</sequence>
<dbReference type="PANTHER" id="PTHR32251">
    <property type="entry name" value="3-OXO-5-ALPHA-STEROID 4-DEHYDROGENASE"/>
    <property type="match status" value="1"/>
</dbReference>
<evidence type="ECO:0008006" key="3">
    <source>
        <dbReference type="Google" id="ProtNLM"/>
    </source>
</evidence>
<feature type="transmembrane region" description="Helical" evidence="1">
    <location>
        <begin position="96"/>
        <end position="114"/>
    </location>
</feature>
<evidence type="ECO:0000256" key="1">
    <source>
        <dbReference type="SAM" id="Phobius"/>
    </source>
</evidence>
<dbReference type="InterPro" id="IPR010721">
    <property type="entry name" value="UstE-like"/>
</dbReference>
<keyword evidence="1" id="KW-0472">Membrane</keyword>
<name>A0A382MM98_9ZZZZ</name>
<gene>
    <name evidence="2" type="ORF">METZ01_LOCUS302604</name>
</gene>
<dbReference type="Pfam" id="PF06966">
    <property type="entry name" value="DUF1295"/>
    <property type="match status" value="1"/>
</dbReference>
<feature type="transmembrane region" description="Helical" evidence="1">
    <location>
        <begin position="65"/>
        <end position="84"/>
    </location>
</feature>
<feature type="transmembrane region" description="Helical" evidence="1">
    <location>
        <begin position="147"/>
        <end position="175"/>
    </location>
</feature>
<organism evidence="2">
    <name type="scientific">marine metagenome</name>
    <dbReference type="NCBI Taxonomy" id="408172"/>
    <lineage>
        <taxon>unclassified sequences</taxon>
        <taxon>metagenomes</taxon>
        <taxon>ecological metagenomes</taxon>
    </lineage>
</organism>
<dbReference type="GO" id="GO:0016020">
    <property type="term" value="C:membrane"/>
    <property type="evidence" value="ECO:0007669"/>
    <property type="project" value="TreeGrafter"/>
</dbReference>
<dbReference type="PANTHER" id="PTHR32251:SF33">
    <property type="entry name" value="STEROID 5-ALPHA REDUCTASE C-TERMINAL DOMAIN-CONTAINING PROTEIN"/>
    <property type="match status" value="1"/>
</dbReference>
<proteinExistence type="predicted"/>
<keyword evidence="1" id="KW-0812">Transmembrane</keyword>
<protein>
    <recommendedName>
        <fullName evidence="3">Steroid 5-alpha reductase C-terminal domain-containing protein</fullName>
    </recommendedName>
</protein>
<feature type="transmembrane region" description="Helical" evidence="1">
    <location>
        <begin position="34"/>
        <end position="53"/>
    </location>
</feature>
<accession>A0A382MM98</accession>
<reference evidence="2" key="1">
    <citation type="submission" date="2018-05" db="EMBL/GenBank/DDBJ databases">
        <authorList>
            <person name="Lanie J.A."/>
            <person name="Ng W.-L."/>
            <person name="Kazmierczak K.M."/>
            <person name="Andrzejewski T.M."/>
            <person name="Davidsen T.M."/>
            <person name="Wayne K.J."/>
            <person name="Tettelin H."/>
            <person name="Glass J.I."/>
            <person name="Rusch D."/>
            <person name="Podicherti R."/>
            <person name="Tsui H.-C.T."/>
            <person name="Winkler M.E."/>
        </authorList>
    </citation>
    <scope>NUCLEOTIDE SEQUENCE</scope>
</reference>
<dbReference type="Gene3D" id="1.20.120.1630">
    <property type="match status" value="1"/>
</dbReference>